<name>A0A1C1YV94_9HYPH</name>
<dbReference type="Gene3D" id="3.10.450.50">
    <property type="match status" value="1"/>
</dbReference>
<evidence type="ECO:0000313" key="1">
    <source>
        <dbReference type="EMBL" id="OCW57452.1"/>
    </source>
</evidence>
<dbReference type="InterPro" id="IPR032710">
    <property type="entry name" value="NTF2-like_dom_sf"/>
</dbReference>
<sequence>MLPASGAAAQSSLLERWYTAVFDVNRVAISDLLAEDALIRLEDLGVTQTKTEYLESLEDWADVVKSANFAWQIDESETADDTAATALVCYQFPDKEVMIREVFAFRDGKIIAASQSTADDSCEDF</sequence>
<comment type="caution">
    <text evidence="1">The sequence shown here is derived from an EMBL/GenBank/DDBJ whole genome shotgun (WGS) entry which is preliminary data.</text>
</comment>
<dbReference type="AlphaFoldDB" id="A0A1C1YV94"/>
<keyword evidence="2" id="KW-1185">Reference proteome</keyword>
<accession>A0A1C1YV94</accession>
<dbReference type="SUPFAM" id="SSF54427">
    <property type="entry name" value="NTF2-like"/>
    <property type="match status" value="1"/>
</dbReference>
<evidence type="ECO:0000313" key="2">
    <source>
        <dbReference type="Proteomes" id="UP000094795"/>
    </source>
</evidence>
<organism evidence="1 2">
    <name type="scientific">Hoeflea olei</name>
    <dbReference type="NCBI Taxonomy" id="1480615"/>
    <lineage>
        <taxon>Bacteria</taxon>
        <taxon>Pseudomonadati</taxon>
        <taxon>Pseudomonadota</taxon>
        <taxon>Alphaproteobacteria</taxon>
        <taxon>Hyphomicrobiales</taxon>
        <taxon>Rhizobiaceae</taxon>
        <taxon>Hoeflea</taxon>
    </lineage>
</organism>
<dbReference type="EMBL" id="LQZT01000014">
    <property type="protein sequence ID" value="OCW57452.1"/>
    <property type="molecule type" value="Genomic_DNA"/>
</dbReference>
<gene>
    <name evidence="1" type="ORF">AWJ14_14205</name>
</gene>
<protein>
    <recommendedName>
        <fullName evidence="3">SnoaL-like domain-containing protein</fullName>
    </recommendedName>
</protein>
<reference evidence="1 2" key="1">
    <citation type="submission" date="2015-12" db="EMBL/GenBank/DDBJ databases">
        <authorList>
            <person name="Shamseldin A."/>
            <person name="Moawad H."/>
            <person name="Abd El-Rahim W.M."/>
            <person name="Sadowsky M.J."/>
        </authorList>
    </citation>
    <scope>NUCLEOTIDE SEQUENCE [LARGE SCALE GENOMIC DNA]</scope>
    <source>
        <strain evidence="1 2">JC234</strain>
    </source>
</reference>
<evidence type="ECO:0008006" key="3">
    <source>
        <dbReference type="Google" id="ProtNLM"/>
    </source>
</evidence>
<proteinExistence type="predicted"/>
<dbReference type="Proteomes" id="UP000094795">
    <property type="component" value="Unassembled WGS sequence"/>
</dbReference>